<evidence type="ECO:0000256" key="8">
    <source>
        <dbReference type="SAM" id="Phobius"/>
    </source>
</evidence>
<comment type="subcellular location">
    <subcellularLocation>
        <location evidence="1">Cell membrane</location>
        <topology evidence="1">Multi-pass membrane protein</topology>
    </subcellularLocation>
</comment>
<feature type="region of interest" description="Disordered" evidence="7">
    <location>
        <begin position="355"/>
        <end position="390"/>
    </location>
</feature>
<evidence type="ECO:0000256" key="3">
    <source>
        <dbReference type="ARBA" id="ARBA00022475"/>
    </source>
</evidence>
<evidence type="ECO:0000256" key="4">
    <source>
        <dbReference type="ARBA" id="ARBA00022692"/>
    </source>
</evidence>
<comment type="caution">
    <text evidence="9">The sequence shown here is derived from an EMBL/GenBank/DDBJ whole genome shotgun (WGS) entry which is preliminary data.</text>
</comment>
<feature type="transmembrane region" description="Helical" evidence="8">
    <location>
        <begin position="197"/>
        <end position="224"/>
    </location>
</feature>
<feature type="transmembrane region" description="Helical" evidence="8">
    <location>
        <begin position="63"/>
        <end position="86"/>
    </location>
</feature>
<dbReference type="Proteomes" id="UP001501442">
    <property type="component" value="Unassembled WGS sequence"/>
</dbReference>
<dbReference type="PANTHER" id="PTHR23517">
    <property type="entry name" value="RESISTANCE PROTEIN MDTM, PUTATIVE-RELATED-RELATED"/>
    <property type="match status" value="1"/>
</dbReference>
<proteinExistence type="predicted"/>
<sequence length="390" mass="39743">MAEALPRAVKALVGVRILNQLGAYALAFLAVLAGPRLAPAALAVFGAAALISRWSGGLLLDRLSPRATVALGLSATGAALLVLAAARTPAQTLAATALVGLAFEIHEPASQELLARVTADGQRHNAYALLGTSLAAAGAVGGLLAAVLLPLGVRWLMVADAATCLAAAASTVALPGGGPPRPAATVRHRRPRRPPLLLLRSTVAGTAFAYGHLAVVMFLPLILLQRGAPHWLPGLAMTGAALPAPLIAHLARGRLERRAHTVVLGAGSALLGLLALLMAVGHGLAVTVAAYLAWTATGSLLLGRWPAMIADVAPEEDRPRWFAFFGSSWGIARPVVPVVVAGTAGRTTAAAALTPGRGVLDGARRDGRTTHPPQAGASFGRGRNPSPRRP</sequence>
<evidence type="ECO:0000256" key="2">
    <source>
        <dbReference type="ARBA" id="ARBA00022448"/>
    </source>
</evidence>
<dbReference type="RefSeq" id="WP_345429716.1">
    <property type="nucleotide sequence ID" value="NZ_BAABHK010000002.1"/>
</dbReference>
<dbReference type="PANTHER" id="PTHR23517:SF2">
    <property type="entry name" value="MULTIDRUG RESISTANCE PROTEIN MDTH"/>
    <property type="match status" value="1"/>
</dbReference>
<keyword evidence="2" id="KW-0813">Transport</keyword>
<evidence type="ECO:0000313" key="9">
    <source>
        <dbReference type="EMBL" id="GAA4622101.1"/>
    </source>
</evidence>
<accession>A0ABP8U6B1</accession>
<dbReference type="EMBL" id="BAABHK010000002">
    <property type="protein sequence ID" value="GAA4622101.1"/>
    <property type="molecule type" value="Genomic_DNA"/>
</dbReference>
<keyword evidence="5 8" id="KW-1133">Transmembrane helix</keyword>
<dbReference type="InterPro" id="IPR050171">
    <property type="entry name" value="MFS_Transporters"/>
</dbReference>
<keyword evidence="6 8" id="KW-0472">Membrane</keyword>
<protein>
    <recommendedName>
        <fullName evidence="11">MFS transporter</fullName>
    </recommendedName>
</protein>
<feature type="transmembrane region" description="Helical" evidence="8">
    <location>
        <begin position="21"/>
        <end position="51"/>
    </location>
</feature>
<name>A0ABP8U6B1_9ACTN</name>
<dbReference type="Pfam" id="PF07690">
    <property type="entry name" value="MFS_1"/>
    <property type="match status" value="1"/>
</dbReference>
<evidence type="ECO:0000256" key="6">
    <source>
        <dbReference type="ARBA" id="ARBA00023136"/>
    </source>
</evidence>
<organism evidence="9 10">
    <name type="scientific">Actinoallomurus vinaceus</name>
    <dbReference type="NCBI Taxonomy" id="1080074"/>
    <lineage>
        <taxon>Bacteria</taxon>
        <taxon>Bacillati</taxon>
        <taxon>Actinomycetota</taxon>
        <taxon>Actinomycetes</taxon>
        <taxon>Streptosporangiales</taxon>
        <taxon>Thermomonosporaceae</taxon>
        <taxon>Actinoallomurus</taxon>
    </lineage>
</organism>
<dbReference type="InterPro" id="IPR011701">
    <property type="entry name" value="MFS"/>
</dbReference>
<feature type="transmembrane region" description="Helical" evidence="8">
    <location>
        <begin position="230"/>
        <end position="251"/>
    </location>
</feature>
<evidence type="ECO:0008006" key="11">
    <source>
        <dbReference type="Google" id="ProtNLM"/>
    </source>
</evidence>
<dbReference type="SUPFAM" id="SSF103473">
    <property type="entry name" value="MFS general substrate transporter"/>
    <property type="match status" value="1"/>
</dbReference>
<evidence type="ECO:0000256" key="7">
    <source>
        <dbReference type="SAM" id="MobiDB-lite"/>
    </source>
</evidence>
<evidence type="ECO:0000256" key="5">
    <source>
        <dbReference type="ARBA" id="ARBA00022989"/>
    </source>
</evidence>
<keyword evidence="10" id="KW-1185">Reference proteome</keyword>
<dbReference type="InterPro" id="IPR036259">
    <property type="entry name" value="MFS_trans_sf"/>
</dbReference>
<gene>
    <name evidence="9" type="ORF">GCM10023196_012920</name>
</gene>
<feature type="transmembrane region" description="Helical" evidence="8">
    <location>
        <begin position="126"/>
        <end position="149"/>
    </location>
</feature>
<keyword evidence="3" id="KW-1003">Cell membrane</keyword>
<evidence type="ECO:0000256" key="1">
    <source>
        <dbReference type="ARBA" id="ARBA00004651"/>
    </source>
</evidence>
<dbReference type="Gene3D" id="1.20.1250.20">
    <property type="entry name" value="MFS general substrate transporter like domains"/>
    <property type="match status" value="1"/>
</dbReference>
<reference evidence="10" key="1">
    <citation type="journal article" date="2019" name="Int. J. Syst. Evol. Microbiol.">
        <title>The Global Catalogue of Microorganisms (GCM) 10K type strain sequencing project: providing services to taxonomists for standard genome sequencing and annotation.</title>
        <authorList>
            <consortium name="The Broad Institute Genomics Platform"/>
            <consortium name="The Broad Institute Genome Sequencing Center for Infectious Disease"/>
            <person name="Wu L."/>
            <person name="Ma J."/>
        </authorList>
    </citation>
    <scope>NUCLEOTIDE SEQUENCE [LARGE SCALE GENOMIC DNA]</scope>
    <source>
        <strain evidence="10">JCM 17939</strain>
    </source>
</reference>
<feature type="transmembrane region" description="Helical" evidence="8">
    <location>
        <begin position="263"/>
        <end position="294"/>
    </location>
</feature>
<evidence type="ECO:0000313" key="10">
    <source>
        <dbReference type="Proteomes" id="UP001501442"/>
    </source>
</evidence>
<keyword evidence="4 8" id="KW-0812">Transmembrane</keyword>